<protein>
    <submittedName>
        <fullName evidence="1">Uncharacterized protein</fullName>
    </submittedName>
</protein>
<evidence type="ECO:0000313" key="2">
    <source>
        <dbReference type="Proteomes" id="UP000277204"/>
    </source>
</evidence>
<accession>A0A183MHF9</accession>
<dbReference type="PANTHER" id="PTHR47027">
    <property type="entry name" value="REVERSE TRANSCRIPTASE DOMAIN-CONTAINING PROTEIN"/>
    <property type="match status" value="1"/>
</dbReference>
<keyword evidence="2" id="KW-1185">Reference proteome</keyword>
<sequence length="125" mass="13691">MENTNPITVDGETLEQLEIFMYLGSITDKQGGSDVNVKAKIGKEKTTNVTAASAAVSLNIHKRKNKILRYSTTCNNQITIEGEALDNVKTSTYLGSIIDEHSGFDADVKVWIGKARAAYLQLKNI</sequence>
<reference evidence="1 2" key="1">
    <citation type="submission" date="2018-11" db="EMBL/GenBank/DDBJ databases">
        <authorList>
            <consortium name="Pathogen Informatics"/>
        </authorList>
    </citation>
    <scope>NUCLEOTIDE SEQUENCE [LARGE SCALE GENOMIC DNA]</scope>
    <source>
        <strain evidence="1 2">Zambia</strain>
    </source>
</reference>
<evidence type="ECO:0000313" key="1">
    <source>
        <dbReference type="EMBL" id="VDP18403.1"/>
    </source>
</evidence>
<proteinExistence type="predicted"/>
<gene>
    <name evidence="1" type="ORF">SMRZ_LOCUS15484</name>
</gene>
<organism evidence="1 2">
    <name type="scientific">Schistosoma margrebowiei</name>
    <dbReference type="NCBI Taxonomy" id="48269"/>
    <lineage>
        <taxon>Eukaryota</taxon>
        <taxon>Metazoa</taxon>
        <taxon>Spiralia</taxon>
        <taxon>Lophotrochozoa</taxon>
        <taxon>Platyhelminthes</taxon>
        <taxon>Trematoda</taxon>
        <taxon>Digenea</taxon>
        <taxon>Strigeidida</taxon>
        <taxon>Schistosomatoidea</taxon>
        <taxon>Schistosomatidae</taxon>
        <taxon>Schistosoma</taxon>
    </lineage>
</organism>
<dbReference type="AlphaFoldDB" id="A0A183MHF9"/>
<dbReference type="Proteomes" id="UP000277204">
    <property type="component" value="Unassembled WGS sequence"/>
</dbReference>
<dbReference type="PANTHER" id="PTHR47027:SF25">
    <property type="entry name" value="REVERSE TRANSCRIPTASE DOMAIN-CONTAINING PROTEIN"/>
    <property type="match status" value="1"/>
</dbReference>
<name>A0A183MHF9_9TREM</name>
<dbReference type="EMBL" id="UZAI01016942">
    <property type="protein sequence ID" value="VDP18403.1"/>
    <property type="molecule type" value="Genomic_DNA"/>
</dbReference>